<dbReference type="PANTHER" id="PTHR34136">
    <property type="match status" value="1"/>
</dbReference>
<dbReference type="NCBIfam" id="TIGR00696">
    <property type="entry name" value="wecG_tagA_cpsF"/>
    <property type="match status" value="1"/>
</dbReference>
<comment type="caution">
    <text evidence="4">The sequence shown here is derived from an EMBL/GenBank/DDBJ whole genome shotgun (WGS) entry which is preliminary data.</text>
</comment>
<evidence type="ECO:0000256" key="2">
    <source>
        <dbReference type="ARBA" id="ARBA00022679"/>
    </source>
</evidence>
<organism evidence="4 5">
    <name type="scientific">Mobilicoccus pelagius NBRC 104925</name>
    <dbReference type="NCBI Taxonomy" id="1089455"/>
    <lineage>
        <taxon>Bacteria</taxon>
        <taxon>Bacillati</taxon>
        <taxon>Actinomycetota</taxon>
        <taxon>Actinomycetes</taxon>
        <taxon>Micrococcales</taxon>
        <taxon>Dermatophilaceae</taxon>
        <taxon>Mobilicoccus</taxon>
    </lineage>
</organism>
<accession>H5UMR9</accession>
<evidence type="ECO:0000313" key="4">
    <source>
        <dbReference type="EMBL" id="GAB47027.1"/>
    </source>
</evidence>
<evidence type="ECO:0000313" key="5">
    <source>
        <dbReference type="Proteomes" id="UP000004367"/>
    </source>
</evidence>
<gene>
    <name evidence="4" type="ORF">MOPEL_003_00510</name>
</gene>
<proteinExistence type="predicted"/>
<evidence type="ECO:0000256" key="1">
    <source>
        <dbReference type="ARBA" id="ARBA00022676"/>
    </source>
</evidence>
<name>H5UMR9_9MICO</name>
<keyword evidence="2 4" id="KW-0808">Transferase</keyword>
<dbReference type="STRING" id="1089455.MOPEL_003_00510"/>
<dbReference type="InterPro" id="IPR004629">
    <property type="entry name" value="WecG_TagA_CpsF"/>
</dbReference>
<dbReference type="PANTHER" id="PTHR34136:SF1">
    <property type="entry name" value="UDP-N-ACETYL-D-MANNOSAMINURONIC ACID TRANSFERASE"/>
    <property type="match status" value="1"/>
</dbReference>
<dbReference type="CDD" id="cd06533">
    <property type="entry name" value="Glyco_transf_WecG_TagA"/>
    <property type="match status" value="1"/>
</dbReference>
<dbReference type="AlphaFoldDB" id="H5UMR9"/>
<feature type="region of interest" description="Disordered" evidence="3">
    <location>
        <begin position="401"/>
        <end position="433"/>
    </location>
</feature>
<sequence>MTSREPAQSGHRAPALDRLGATAVSLLLSPVSAARAAVALAHEGRVFDRHERLGADGTPIVIRSFAGNTKGRRLPYLWSVARGDLRFVGPHPLEPEDPTPLDRTLPGLMSPQRLRARTGIDYEPADDEDAPLPIKDQLLLAARYLVAETLAGGFGRYDETLHVLGVAIDNTTMAETLDWITVTAHRRPMSILAFVNSDCLNQAVEDPEYLGTLRRSNRVVPDGIGVKLAARFQGHDIKENLNGTDLLPRLCERAVAEGLSLYLFGARPGVAAAAADALVTAHPGLRIAGTQHGYVMPEEDTSVVEKINASGADILLVALGAPRQEEWLDRHRDDLDVGVAMGVGGLFDFYSGRIPRAPVWVREMGFEWVWRLAQEPGRLWRRYLVGNPLFLRRAASEARRMHDAPTTVQRPPLLNYGRYAPAPRRRQAEPRTA</sequence>
<dbReference type="Proteomes" id="UP000004367">
    <property type="component" value="Unassembled WGS sequence"/>
</dbReference>
<dbReference type="eggNOG" id="COG1922">
    <property type="taxonomic scope" value="Bacteria"/>
</dbReference>
<dbReference type="EMBL" id="BAFE01000003">
    <property type="protein sequence ID" value="GAB47027.1"/>
    <property type="molecule type" value="Genomic_DNA"/>
</dbReference>
<evidence type="ECO:0000256" key="3">
    <source>
        <dbReference type="SAM" id="MobiDB-lite"/>
    </source>
</evidence>
<dbReference type="OrthoDB" id="9771846at2"/>
<keyword evidence="5" id="KW-1185">Reference proteome</keyword>
<protein>
    <submittedName>
        <fullName evidence="4">Putative glycosyltransferase</fullName>
    </submittedName>
</protein>
<keyword evidence="1" id="KW-0328">Glycosyltransferase</keyword>
<reference evidence="4 5" key="1">
    <citation type="submission" date="2012-02" db="EMBL/GenBank/DDBJ databases">
        <title>Whole genome shotgun sequence of Mobilicoccus pelagius NBRC 104925.</title>
        <authorList>
            <person name="Yoshida Y."/>
            <person name="Hosoyama A."/>
            <person name="Tsuchikane K."/>
            <person name="Katsumata H."/>
            <person name="Yamazaki S."/>
            <person name="Fujita N."/>
        </authorList>
    </citation>
    <scope>NUCLEOTIDE SEQUENCE [LARGE SCALE GENOMIC DNA]</scope>
    <source>
        <strain evidence="4 5">NBRC 104925</strain>
    </source>
</reference>
<dbReference type="Pfam" id="PF03808">
    <property type="entry name" value="Glyco_tran_WecG"/>
    <property type="match status" value="1"/>
</dbReference>
<dbReference type="GO" id="GO:0016758">
    <property type="term" value="F:hexosyltransferase activity"/>
    <property type="evidence" value="ECO:0007669"/>
    <property type="project" value="TreeGrafter"/>
</dbReference>
<dbReference type="RefSeq" id="WP_009480925.1">
    <property type="nucleotide sequence ID" value="NZ_BAFE01000003.1"/>
</dbReference>